<evidence type="ECO:0000256" key="3">
    <source>
        <dbReference type="ARBA" id="ARBA00023097"/>
    </source>
</evidence>
<gene>
    <name evidence="5" type="ORF">NQ318_015129</name>
</gene>
<dbReference type="InterPro" id="IPR029062">
    <property type="entry name" value="Class_I_gatase-like"/>
</dbReference>
<dbReference type="PANTHER" id="PTHR48094">
    <property type="entry name" value="PROTEIN/NUCLEIC ACID DEGLYCASE DJ-1-RELATED"/>
    <property type="match status" value="1"/>
</dbReference>
<evidence type="ECO:0000256" key="1">
    <source>
        <dbReference type="ARBA" id="ARBA00004496"/>
    </source>
</evidence>
<dbReference type="InterPro" id="IPR006287">
    <property type="entry name" value="DJ-1"/>
</dbReference>
<dbReference type="EMBL" id="JAPWTK010000031">
    <property type="protein sequence ID" value="KAJ8956391.1"/>
    <property type="molecule type" value="Genomic_DNA"/>
</dbReference>
<comment type="subcellular location">
    <subcellularLocation>
        <location evidence="1">Cytoplasm</location>
    </subcellularLocation>
</comment>
<feature type="domain" description="DJ-1/PfpI" evidence="4">
    <location>
        <begin position="63"/>
        <end position="226"/>
    </location>
</feature>
<sequence>MITSEMNVIRKCLRDDEMSQQGYVDKRCSSCYAGARRKQLFEFKVLYLKCFFRKMSQCAANAKRALVFLAPGAEEMEFVVAADVLRRGGTLPLPACRIRRSSSAAGGVNIQPDISVSDAKGPYDVLVLPGGLGGSKAMAESKAVGELLKQQEKAGKMIAAICAAPTALKAHGVALGKNVTSYPAMKPQMEEGGNYSYKEDNVVVDGNVITSRGPGTAFDFALTIVDKLAGKEKASEVAKAMLLSY</sequence>
<protein>
    <recommendedName>
        <fullName evidence="4">DJ-1/PfpI domain-containing protein</fullName>
    </recommendedName>
</protein>
<dbReference type="PANTHER" id="PTHR48094:SF12">
    <property type="entry name" value="PARKINSON DISEASE PROTEIN 7 HOMOLOG"/>
    <property type="match status" value="1"/>
</dbReference>
<dbReference type="Proteomes" id="UP001162162">
    <property type="component" value="Unassembled WGS sequence"/>
</dbReference>
<dbReference type="CDD" id="cd03135">
    <property type="entry name" value="GATase1_DJ-1"/>
    <property type="match status" value="1"/>
</dbReference>
<dbReference type="GO" id="GO:1903189">
    <property type="term" value="P:glyoxal metabolic process"/>
    <property type="evidence" value="ECO:0007669"/>
    <property type="project" value="TreeGrafter"/>
</dbReference>
<dbReference type="Gene3D" id="3.40.50.880">
    <property type="match status" value="1"/>
</dbReference>
<dbReference type="InterPro" id="IPR050325">
    <property type="entry name" value="Prot/Nucl_acid_deglycase"/>
</dbReference>
<evidence type="ECO:0000259" key="4">
    <source>
        <dbReference type="Pfam" id="PF01965"/>
    </source>
</evidence>
<dbReference type="SUPFAM" id="SSF52317">
    <property type="entry name" value="Class I glutamine amidotransferase-like"/>
    <property type="match status" value="1"/>
</dbReference>
<dbReference type="InterPro" id="IPR002818">
    <property type="entry name" value="DJ-1/PfpI"/>
</dbReference>
<dbReference type="GO" id="GO:0046295">
    <property type="term" value="P:glycolate biosynthetic process"/>
    <property type="evidence" value="ECO:0007669"/>
    <property type="project" value="TreeGrafter"/>
</dbReference>
<keyword evidence="6" id="KW-1185">Reference proteome</keyword>
<dbReference type="GO" id="GO:0005739">
    <property type="term" value="C:mitochondrion"/>
    <property type="evidence" value="ECO:0007669"/>
    <property type="project" value="TreeGrafter"/>
</dbReference>
<dbReference type="FunFam" id="3.40.50.880:FF:000022">
    <property type="entry name" value="protein deglycase DJ-1"/>
    <property type="match status" value="1"/>
</dbReference>
<reference evidence="5" key="1">
    <citation type="journal article" date="2023" name="Insect Mol. Biol.">
        <title>Genome sequencing provides insights into the evolution of gene families encoding plant cell wall-degrading enzymes in longhorned beetles.</title>
        <authorList>
            <person name="Shin N.R."/>
            <person name="Okamura Y."/>
            <person name="Kirsch R."/>
            <person name="Pauchet Y."/>
        </authorList>
    </citation>
    <scope>NUCLEOTIDE SEQUENCE</scope>
    <source>
        <strain evidence="5">AMC_N1</strain>
    </source>
</reference>
<dbReference type="GO" id="GO:0005634">
    <property type="term" value="C:nucleus"/>
    <property type="evidence" value="ECO:0007669"/>
    <property type="project" value="TreeGrafter"/>
</dbReference>
<dbReference type="AlphaFoldDB" id="A0AAV8YZ93"/>
<keyword evidence="3" id="KW-0558">Oxidation</keyword>
<keyword evidence="2" id="KW-0963">Cytoplasm</keyword>
<name>A0AAV8YZ93_9CUCU</name>
<evidence type="ECO:0000256" key="2">
    <source>
        <dbReference type="ARBA" id="ARBA00022490"/>
    </source>
</evidence>
<dbReference type="Pfam" id="PF01965">
    <property type="entry name" value="DJ-1_PfpI"/>
    <property type="match status" value="1"/>
</dbReference>
<dbReference type="NCBIfam" id="TIGR01383">
    <property type="entry name" value="not_thiJ"/>
    <property type="match status" value="1"/>
</dbReference>
<comment type="caution">
    <text evidence="5">The sequence shown here is derived from an EMBL/GenBank/DDBJ whole genome shotgun (WGS) entry which is preliminary data.</text>
</comment>
<accession>A0AAV8YZ93</accession>
<evidence type="ECO:0000313" key="5">
    <source>
        <dbReference type="EMBL" id="KAJ8956391.1"/>
    </source>
</evidence>
<dbReference type="GO" id="GO:0006979">
    <property type="term" value="P:response to oxidative stress"/>
    <property type="evidence" value="ECO:0007669"/>
    <property type="project" value="UniProtKB-ARBA"/>
</dbReference>
<organism evidence="5 6">
    <name type="scientific">Aromia moschata</name>
    <dbReference type="NCBI Taxonomy" id="1265417"/>
    <lineage>
        <taxon>Eukaryota</taxon>
        <taxon>Metazoa</taxon>
        <taxon>Ecdysozoa</taxon>
        <taxon>Arthropoda</taxon>
        <taxon>Hexapoda</taxon>
        <taxon>Insecta</taxon>
        <taxon>Pterygota</taxon>
        <taxon>Neoptera</taxon>
        <taxon>Endopterygota</taxon>
        <taxon>Coleoptera</taxon>
        <taxon>Polyphaga</taxon>
        <taxon>Cucujiformia</taxon>
        <taxon>Chrysomeloidea</taxon>
        <taxon>Cerambycidae</taxon>
        <taxon>Cerambycinae</taxon>
        <taxon>Callichromatini</taxon>
        <taxon>Aromia</taxon>
    </lineage>
</organism>
<proteinExistence type="predicted"/>
<dbReference type="GO" id="GO:0051896">
    <property type="term" value="P:regulation of phosphatidylinositol 3-kinase/protein kinase B signal transduction"/>
    <property type="evidence" value="ECO:0007669"/>
    <property type="project" value="UniProtKB-ARBA"/>
</dbReference>
<evidence type="ECO:0000313" key="6">
    <source>
        <dbReference type="Proteomes" id="UP001162162"/>
    </source>
</evidence>